<proteinExistence type="predicted"/>
<gene>
    <name evidence="1" type="ordered locus">P9303_13561</name>
</gene>
<evidence type="ECO:0000313" key="1">
    <source>
        <dbReference type="EMBL" id="ABM78103.1"/>
    </source>
</evidence>
<reference evidence="1 2" key="1">
    <citation type="journal article" date="2007" name="PLoS Genet.">
        <title>Patterns and implications of gene gain and loss in the evolution of Prochlorococcus.</title>
        <authorList>
            <person name="Kettler G.C."/>
            <person name="Martiny A.C."/>
            <person name="Huang K."/>
            <person name="Zucker J."/>
            <person name="Coleman M.L."/>
            <person name="Rodrigue S."/>
            <person name="Chen F."/>
            <person name="Lapidus A."/>
            <person name="Ferriera S."/>
            <person name="Johnson J."/>
            <person name="Steglich C."/>
            <person name="Church G.M."/>
            <person name="Richardson P."/>
            <person name="Chisholm S.W."/>
        </authorList>
    </citation>
    <scope>NUCLEOTIDE SEQUENCE [LARGE SCALE GENOMIC DNA]</scope>
    <source>
        <strain evidence="1 2">MIT 9303</strain>
    </source>
</reference>
<organism evidence="1 2">
    <name type="scientific">Prochlorococcus marinus (strain MIT 9303)</name>
    <dbReference type="NCBI Taxonomy" id="59922"/>
    <lineage>
        <taxon>Bacteria</taxon>
        <taxon>Bacillati</taxon>
        <taxon>Cyanobacteriota</taxon>
        <taxon>Cyanophyceae</taxon>
        <taxon>Synechococcales</taxon>
        <taxon>Prochlorococcaceae</taxon>
        <taxon>Prochlorococcus</taxon>
    </lineage>
</organism>
<name>A2C9E3_PROM3</name>
<sequence>MYLFLMMGKTKQHKKLVRLAEKAELCATREEAQKLIRKAEKAHAKLEA</sequence>
<evidence type="ECO:0000313" key="2">
    <source>
        <dbReference type="Proteomes" id="UP000002274"/>
    </source>
</evidence>
<dbReference type="Proteomes" id="UP000002274">
    <property type="component" value="Chromosome"/>
</dbReference>
<dbReference type="EMBL" id="CP000554">
    <property type="protein sequence ID" value="ABM78103.1"/>
    <property type="molecule type" value="Genomic_DNA"/>
</dbReference>
<accession>A2C9E3</accession>
<dbReference type="HOGENOM" id="CLU_210395_2_0_3"/>
<protein>
    <submittedName>
        <fullName evidence="1">Uncharacterized protein</fullName>
    </submittedName>
</protein>
<dbReference type="KEGG" id="pmf:P9303_13561"/>
<dbReference type="AlphaFoldDB" id="A2C9E3"/>